<keyword evidence="7" id="KW-1185">Reference proteome</keyword>
<dbReference type="EMBL" id="VSRR010075048">
    <property type="protein sequence ID" value="MPC87613.1"/>
    <property type="molecule type" value="Genomic_DNA"/>
</dbReference>
<keyword evidence="2" id="KW-0812">Transmembrane</keyword>
<dbReference type="Gene3D" id="2.60.40.3510">
    <property type="match status" value="1"/>
</dbReference>
<feature type="domain" description="Notch ligand N-terminal" evidence="5">
    <location>
        <begin position="5"/>
        <end position="117"/>
    </location>
</feature>
<keyword evidence="1" id="KW-0245">EGF-like domain</keyword>
<dbReference type="Proteomes" id="UP000324222">
    <property type="component" value="Unassembled WGS sequence"/>
</dbReference>
<evidence type="ECO:0000256" key="2">
    <source>
        <dbReference type="ARBA" id="ARBA00022692"/>
    </source>
</evidence>
<evidence type="ECO:0000256" key="1">
    <source>
        <dbReference type="ARBA" id="ARBA00022536"/>
    </source>
</evidence>
<accession>A0A5B7IZE2</accession>
<reference evidence="6 7" key="1">
    <citation type="submission" date="2019-05" db="EMBL/GenBank/DDBJ databases">
        <title>Another draft genome of Portunus trituberculatus and its Hox gene families provides insights of decapod evolution.</title>
        <authorList>
            <person name="Jeong J.-H."/>
            <person name="Song I."/>
            <person name="Kim S."/>
            <person name="Choi T."/>
            <person name="Kim D."/>
            <person name="Ryu S."/>
            <person name="Kim W."/>
        </authorList>
    </citation>
    <scope>NUCLEOTIDE SEQUENCE [LARGE SCALE GENOMIC DNA]</scope>
    <source>
        <tissue evidence="6">Muscle</tissue>
    </source>
</reference>
<keyword evidence="4" id="KW-1133">Transmembrane helix</keyword>
<evidence type="ECO:0000256" key="4">
    <source>
        <dbReference type="ARBA" id="ARBA00022989"/>
    </source>
</evidence>
<evidence type="ECO:0000313" key="6">
    <source>
        <dbReference type="EMBL" id="MPC87613.1"/>
    </source>
</evidence>
<sequence length="191" mass="20263">MVGASGRFELEVVEVQNPRSEVRSGKCCGGAERPSDDAPCPSQCRTVVALCLKEYQSVAVEGSKAAPRAQPDTSSGRGGCTYGEDTSVVLGLSSFTLTQSPPTAHIQLPFTFSWTRMCLSCGAGSASRAARGKTTQEVASYLDILPRPRHLAAPQLPLALIMTEFSSALIRAAPDTRKKILEIPQCGISFS</sequence>
<dbReference type="GO" id="GO:0016020">
    <property type="term" value="C:membrane"/>
    <property type="evidence" value="ECO:0007669"/>
    <property type="project" value="UniProtKB-SubCell"/>
</dbReference>
<dbReference type="InterPro" id="IPR011651">
    <property type="entry name" value="Notch_ligand_N"/>
</dbReference>
<evidence type="ECO:0000313" key="7">
    <source>
        <dbReference type="Proteomes" id="UP000324222"/>
    </source>
</evidence>
<evidence type="ECO:0000259" key="5">
    <source>
        <dbReference type="Pfam" id="PF07657"/>
    </source>
</evidence>
<proteinExistence type="predicted"/>
<dbReference type="AlphaFoldDB" id="A0A5B7IZE2"/>
<keyword evidence="4" id="KW-0472">Membrane</keyword>
<evidence type="ECO:0000256" key="3">
    <source>
        <dbReference type="ARBA" id="ARBA00022737"/>
    </source>
</evidence>
<organism evidence="6 7">
    <name type="scientific">Portunus trituberculatus</name>
    <name type="common">Swimming crab</name>
    <name type="synonym">Neptunus trituberculatus</name>
    <dbReference type="NCBI Taxonomy" id="210409"/>
    <lineage>
        <taxon>Eukaryota</taxon>
        <taxon>Metazoa</taxon>
        <taxon>Ecdysozoa</taxon>
        <taxon>Arthropoda</taxon>
        <taxon>Crustacea</taxon>
        <taxon>Multicrustacea</taxon>
        <taxon>Malacostraca</taxon>
        <taxon>Eumalacostraca</taxon>
        <taxon>Eucarida</taxon>
        <taxon>Decapoda</taxon>
        <taxon>Pleocyemata</taxon>
        <taxon>Brachyura</taxon>
        <taxon>Eubrachyura</taxon>
        <taxon>Portunoidea</taxon>
        <taxon>Portunidae</taxon>
        <taxon>Portuninae</taxon>
        <taxon>Portunus</taxon>
    </lineage>
</organism>
<gene>
    <name evidence="6" type="primary">Jag1</name>
    <name evidence="6" type="ORF">E2C01_082481</name>
</gene>
<dbReference type="Pfam" id="PF07657">
    <property type="entry name" value="MNNL"/>
    <property type="match status" value="1"/>
</dbReference>
<protein>
    <submittedName>
        <fullName evidence="6">Protein jagged-1</fullName>
    </submittedName>
</protein>
<dbReference type="GO" id="GO:0007219">
    <property type="term" value="P:Notch signaling pathway"/>
    <property type="evidence" value="ECO:0007669"/>
    <property type="project" value="InterPro"/>
</dbReference>
<keyword evidence="3" id="KW-0677">Repeat</keyword>
<comment type="caution">
    <text evidence="6">The sequence shown here is derived from an EMBL/GenBank/DDBJ whole genome shotgun (WGS) entry which is preliminary data.</text>
</comment>
<dbReference type="OrthoDB" id="283575at2759"/>
<name>A0A5B7IZE2_PORTR</name>